<feature type="binding site" evidence="8">
    <location>
        <position position="102"/>
    </location>
    <ligand>
        <name>shikimate</name>
        <dbReference type="ChEBI" id="CHEBI:36208"/>
    </ligand>
</feature>
<keyword evidence="4 8" id="KW-0521">NADP</keyword>
<dbReference type="GO" id="GO:0019632">
    <property type="term" value="P:shikimate metabolic process"/>
    <property type="evidence" value="ECO:0007669"/>
    <property type="project" value="InterPro"/>
</dbReference>
<keyword evidence="13" id="KW-1185">Reference proteome</keyword>
<dbReference type="Pfam" id="PF08501">
    <property type="entry name" value="Shikimate_dh_N"/>
    <property type="match status" value="1"/>
</dbReference>
<dbReference type="PANTHER" id="PTHR21089:SF1">
    <property type="entry name" value="BIFUNCTIONAL 3-DEHYDROQUINATE DEHYDRATASE_SHIKIMATE DEHYDROGENASE, CHLOROPLASTIC"/>
    <property type="match status" value="1"/>
</dbReference>
<dbReference type="SUPFAM" id="SSF53223">
    <property type="entry name" value="Aminoacid dehydrogenase-like, N-terminal domain"/>
    <property type="match status" value="1"/>
</dbReference>
<dbReference type="InterPro" id="IPR041121">
    <property type="entry name" value="SDH_C"/>
</dbReference>
<comment type="similarity">
    <text evidence="8">Belongs to the shikimate dehydrogenase family.</text>
</comment>
<comment type="subunit">
    <text evidence="8">Homodimer.</text>
</comment>
<evidence type="ECO:0000256" key="2">
    <source>
        <dbReference type="ARBA" id="ARBA00012962"/>
    </source>
</evidence>
<evidence type="ECO:0000259" key="10">
    <source>
        <dbReference type="Pfam" id="PF08501"/>
    </source>
</evidence>
<dbReference type="GO" id="GO:0008652">
    <property type="term" value="P:amino acid biosynthetic process"/>
    <property type="evidence" value="ECO:0007669"/>
    <property type="project" value="UniProtKB-KW"/>
</dbReference>
<dbReference type="GO" id="GO:0009423">
    <property type="term" value="P:chorismate biosynthetic process"/>
    <property type="evidence" value="ECO:0007669"/>
    <property type="project" value="UniProtKB-UniRule"/>
</dbReference>
<feature type="binding site" evidence="8">
    <location>
        <begin position="152"/>
        <end position="157"/>
    </location>
    <ligand>
        <name>NADP(+)</name>
        <dbReference type="ChEBI" id="CHEBI:58349"/>
    </ligand>
</feature>
<dbReference type="Pfam" id="PF01488">
    <property type="entry name" value="Shikimate_DH"/>
    <property type="match status" value="1"/>
</dbReference>
<reference evidence="12" key="2">
    <citation type="submission" date="2020-09" db="EMBL/GenBank/DDBJ databases">
        <authorList>
            <person name="Sun Q."/>
            <person name="Sedlacek I."/>
        </authorList>
    </citation>
    <scope>NUCLEOTIDE SEQUENCE</scope>
    <source>
        <strain evidence="12">CCM 7684</strain>
    </source>
</reference>
<dbReference type="CDD" id="cd01065">
    <property type="entry name" value="NAD_bind_Shikimate_DH"/>
    <property type="match status" value="1"/>
</dbReference>
<dbReference type="Gene3D" id="3.40.50.720">
    <property type="entry name" value="NAD(P)-binding Rossmann-like Domain"/>
    <property type="match status" value="1"/>
</dbReference>
<dbReference type="GO" id="GO:0004764">
    <property type="term" value="F:shikimate 3-dehydrogenase (NADP+) activity"/>
    <property type="evidence" value="ECO:0007669"/>
    <property type="project" value="UniProtKB-UniRule"/>
</dbReference>
<dbReference type="EC" id="1.1.1.25" evidence="2 8"/>
<dbReference type="GO" id="GO:0009073">
    <property type="term" value="P:aromatic amino acid family biosynthetic process"/>
    <property type="evidence" value="ECO:0007669"/>
    <property type="project" value="UniProtKB-KW"/>
</dbReference>
<dbReference type="AlphaFoldDB" id="A0A8J2VEI0"/>
<feature type="binding site" evidence="8">
    <location>
        <position position="248"/>
    </location>
    <ligand>
        <name>shikimate</name>
        <dbReference type="ChEBI" id="CHEBI:36208"/>
    </ligand>
</feature>
<dbReference type="Pfam" id="PF18317">
    <property type="entry name" value="SDH_C"/>
    <property type="match status" value="1"/>
</dbReference>
<reference evidence="12" key="1">
    <citation type="journal article" date="2014" name="Int. J. Syst. Evol. Microbiol.">
        <title>Complete genome sequence of Corynebacterium casei LMG S-19264T (=DSM 44701T), isolated from a smear-ripened cheese.</title>
        <authorList>
            <consortium name="US DOE Joint Genome Institute (JGI-PGF)"/>
            <person name="Walter F."/>
            <person name="Albersmeier A."/>
            <person name="Kalinowski J."/>
            <person name="Ruckert C."/>
        </authorList>
    </citation>
    <scope>NUCLEOTIDE SEQUENCE</scope>
    <source>
        <strain evidence="12">CCM 7684</strain>
    </source>
</reference>
<feature type="domain" description="Shikimate dehydrogenase substrate binding N-terminal" evidence="10">
    <location>
        <begin position="7"/>
        <end position="89"/>
    </location>
</feature>
<dbReference type="RefSeq" id="WP_188407870.1">
    <property type="nucleotide sequence ID" value="NZ_BMCP01000001.1"/>
</dbReference>
<dbReference type="PANTHER" id="PTHR21089">
    <property type="entry name" value="SHIKIMATE DEHYDROGENASE"/>
    <property type="match status" value="1"/>
</dbReference>
<dbReference type="NCBIfam" id="TIGR00507">
    <property type="entry name" value="aroE"/>
    <property type="match status" value="1"/>
</dbReference>
<feature type="binding site" evidence="8">
    <location>
        <position position="62"/>
    </location>
    <ligand>
        <name>shikimate</name>
        <dbReference type="ChEBI" id="CHEBI:36208"/>
    </ligand>
</feature>
<keyword evidence="5 8" id="KW-0560">Oxidoreductase</keyword>
<dbReference type="HAMAP" id="MF_00222">
    <property type="entry name" value="Shikimate_DH_AroE"/>
    <property type="match status" value="1"/>
</dbReference>
<gene>
    <name evidence="8 12" type="primary">aroE</name>
    <name evidence="12" type="ORF">GCM10007276_02490</name>
</gene>
<feature type="domain" description="SDH C-terminal" evidence="11">
    <location>
        <begin position="241"/>
        <end position="263"/>
    </location>
</feature>
<name>A0A8J2VEI0_9RHOB</name>
<dbReference type="EMBL" id="BMCP01000001">
    <property type="protein sequence ID" value="GGE28842.1"/>
    <property type="molecule type" value="Genomic_DNA"/>
</dbReference>
<feature type="binding site" evidence="8">
    <location>
        <position position="241"/>
    </location>
    <ligand>
        <name>NADP(+)</name>
        <dbReference type="ChEBI" id="CHEBI:58349"/>
    </ligand>
</feature>
<feature type="binding site" evidence="8">
    <location>
        <position position="87"/>
    </location>
    <ligand>
        <name>shikimate</name>
        <dbReference type="ChEBI" id="CHEBI:36208"/>
    </ligand>
</feature>
<evidence type="ECO:0000259" key="11">
    <source>
        <dbReference type="Pfam" id="PF18317"/>
    </source>
</evidence>
<dbReference type="InterPro" id="IPR036291">
    <property type="entry name" value="NAD(P)-bd_dom_sf"/>
</dbReference>
<dbReference type="UniPathway" id="UPA00053">
    <property type="reaction ID" value="UER00087"/>
</dbReference>
<protein>
    <recommendedName>
        <fullName evidence="2 8">Shikimate dehydrogenase (NADP(+))</fullName>
        <shortName evidence="8">SDH</shortName>
        <ecNumber evidence="2 8">1.1.1.25</ecNumber>
    </recommendedName>
</protein>
<dbReference type="InterPro" id="IPR046346">
    <property type="entry name" value="Aminoacid_DH-like_N_sf"/>
</dbReference>
<evidence type="ECO:0000256" key="7">
    <source>
        <dbReference type="ARBA" id="ARBA00049442"/>
    </source>
</evidence>
<keyword evidence="3 8" id="KW-0028">Amino-acid biosynthesis</keyword>
<dbReference type="Proteomes" id="UP000602745">
    <property type="component" value="Unassembled WGS sequence"/>
</dbReference>
<evidence type="ECO:0000256" key="1">
    <source>
        <dbReference type="ARBA" id="ARBA00004871"/>
    </source>
</evidence>
<feature type="active site" description="Proton acceptor" evidence="8">
    <location>
        <position position="66"/>
    </location>
</feature>
<comment type="catalytic activity">
    <reaction evidence="7 8">
        <text>shikimate + NADP(+) = 3-dehydroshikimate + NADPH + H(+)</text>
        <dbReference type="Rhea" id="RHEA:17737"/>
        <dbReference type="ChEBI" id="CHEBI:15378"/>
        <dbReference type="ChEBI" id="CHEBI:16630"/>
        <dbReference type="ChEBI" id="CHEBI:36208"/>
        <dbReference type="ChEBI" id="CHEBI:57783"/>
        <dbReference type="ChEBI" id="CHEBI:58349"/>
        <dbReference type="EC" id="1.1.1.25"/>
    </reaction>
</comment>
<dbReference type="InterPro" id="IPR011342">
    <property type="entry name" value="Shikimate_DH"/>
</dbReference>
<dbReference type="GO" id="GO:0050661">
    <property type="term" value="F:NADP binding"/>
    <property type="evidence" value="ECO:0007669"/>
    <property type="project" value="InterPro"/>
</dbReference>
<dbReference type="InterPro" id="IPR013708">
    <property type="entry name" value="Shikimate_DH-bd_N"/>
</dbReference>
<keyword evidence="6 8" id="KW-0057">Aromatic amino acid biosynthesis</keyword>
<proteinExistence type="inferred from homology"/>
<feature type="binding site" evidence="8">
    <location>
        <position position="218"/>
    </location>
    <ligand>
        <name>NADP(+)</name>
        <dbReference type="ChEBI" id="CHEBI:58349"/>
    </ligand>
</feature>
<evidence type="ECO:0000256" key="4">
    <source>
        <dbReference type="ARBA" id="ARBA00022857"/>
    </source>
</evidence>
<evidence type="ECO:0000313" key="13">
    <source>
        <dbReference type="Proteomes" id="UP000602745"/>
    </source>
</evidence>
<accession>A0A8J2VEI0</accession>
<feature type="binding site" evidence="8">
    <location>
        <begin position="128"/>
        <end position="132"/>
    </location>
    <ligand>
        <name>NADP(+)</name>
        <dbReference type="ChEBI" id="CHEBI:58349"/>
    </ligand>
</feature>
<sequence length="279" mass="29551">MTRRVCIIGHPVAHSRSPMLHGHWLKTYGIEGEYGREDVAPEDFPDFLRDLEANGYVGANVTVPHKESALATVDVADATARAVGAVNTVWIDGGKLHGSNTDVHGFMANLDANAPGWDNTRDKAVILGAGGASRAAAYGLAQRGFGSIVLVNRTLDRAEKLVADLGGHPLQAAAWSDLDDHLKEAGLLVNATSLGMAGKAGLAVDLDALPQTCVVTDLVYVPLETSLLAEARARGNRVVDGLGMLLHQAVPGFEIWFGRRPEVTGDLRNLIVADLTAAR</sequence>
<feature type="binding site" evidence="8">
    <location>
        <position position="220"/>
    </location>
    <ligand>
        <name>shikimate</name>
        <dbReference type="ChEBI" id="CHEBI:36208"/>
    </ligand>
</feature>
<dbReference type="Gene3D" id="3.40.50.10860">
    <property type="entry name" value="Leucine Dehydrogenase, chain A, domain 1"/>
    <property type="match status" value="1"/>
</dbReference>
<dbReference type="SUPFAM" id="SSF51735">
    <property type="entry name" value="NAD(P)-binding Rossmann-fold domains"/>
    <property type="match status" value="1"/>
</dbReference>
<evidence type="ECO:0000259" key="9">
    <source>
        <dbReference type="Pfam" id="PF01488"/>
    </source>
</evidence>
<dbReference type="NCBIfam" id="NF001312">
    <property type="entry name" value="PRK00258.1-4"/>
    <property type="match status" value="1"/>
</dbReference>
<comment type="function">
    <text evidence="8">Involved in the biosynthesis of the chorismate, which leads to the biosynthesis of aromatic amino acids. Catalyzes the reversible NADPH linked reduction of 3-dehydroshikimate (DHSA) to yield shikimate (SA).</text>
</comment>
<comment type="caution">
    <text evidence="8">Lacks conserved residue(s) required for the propagation of feature annotation.</text>
</comment>
<dbReference type="InterPro" id="IPR022893">
    <property type="entry name" value="Shikimate_DH_fam"/>
</dbReference>
<evidence type="ECO:0000256" key="5">
    <source>
        <dbReference type="ARBA" id="ARBA00023002"/>
    </source>
</evidence>
<organism evidence="12 13">
    <name type="scientific">Agaricicola taiwanensis</name>
    <dbReference type="NCBI Taxonomy" id="591372"/>
    <lineage>
        <taxon>Bacteria</taxon>
        <taxon>Pseudomonadati</taxon>
        <taxon>Pseudomonadota</taxon>
        <taxon>Alphaproteobacteria</taxon>
        <taxon>Rhodobacterales</taxon>
        <taxon>Paracoccaceae</taxon>
        <taxon>Agaricicola</taxon>
    </lineage>
</organism>
<feature type="binding site" evidence="8">
    <location>
        <begin position="15"/>
        <end position="17"/>
    </location>
    <ligand>
        <name>shikimate</name>
        <dbReference type="ChEBI" id="CHEBI:36208"/>
    </ligand>
</feature>
<evidence type="ECO:0000313" key="12">
    <source>
        <dbReference type="EMBL" id="GGE28842.1"/>
    </source>
</evidence>
<dbReference type="GO" id="GO:0005829">
    <property type="term" value="C:cytosol"/>
    <property type="evidence" value="ECO:0007669"/>
    <property type="project" value="TreeGrafter"/>
</dbReference>
<evidence type="ECO:0000256" key="8">
    <source>
        <dbReference type="HAMAP-Rule" id="MF_00222"/>
    </source>
</evidence>
<feature type="domain" description="Quinate/shikimate 5-dehydrogenase/glutamyl-tRNA reductase" evidence="9">
    <location>
        <begin position="121"/>
        <end position="193"/>
    </location>
</feature>
<dbReference type="InterPro" id="IPR006151">
    <property type="entry name" value="Shikm_DH/Glu-tRNA_Rdtase"/>
</dbReference>
<comment type="caution">
    <text evidence="12">The sequence shown here is derived from an EMBL/GenBank/DDBJ whole genome shotgun (WGS) entry which is preliminary data.</text>
</comment>
<evidence type="ECO:0000256" key="3">
    <source>
        <dbReference type="ARBA" id="ARBA00022605"/>
    </source>
</evidence>
<evidence type="ECO:0000256" key="6">
    <source>
        <dbReference type="ARBA" id="ARBA00023141"/>
    </source>
</evidence>
<comment type="pathway">
    <text evidence="1 8">Metabolic intermediate biosynthesis; chorismate biosynthesis; chorismate from D-erythrose 4-phosphate and phosphoenolpyruvate: step 4/7.</text>
</comment>